<dbReference type="InterPro" id="IPR041049">
    <property type="entry name" value="DUF5615"/>
</dbReference>
<dbReference type="OrthoDB" id="8085537at2"/>
<organism evidence="2 3">
    <name type="scientific">Pedobacter miscanthi</name>
    <dbReference type="NCBI Taxonomy" id="2259170"/>
    <lineage>
        <taxon>Bacteria</taxon>
        <taxon>Pseudomonadati</taxon>
        <taxon>Bacteroidota</taxon>
        <taxon>Sphingobacteriia</taxon>
        <taxon>Sphingobacteriales</taxon>
        <taxon>Sphingobacteriaceae</taxon>
        <taxon>Pedobacter</taxon>
    </lineage>
</organism>
<reference evidence="2 3" key="1">
    <citation type="submission" date="2018-07" db="EMBL/GenBank/DDBJ databases">
        <title>A draft genome of a endophytic bacteria, a new species of Pedobacter.</title>
        <authorList>
            <person name="Zhang Z.D."/>
            <person name="Chen Z.J."/>
        </authorList>
    </citation>
    <scope>NUCLEOTIDE SEQUENCE [LARGE SCALE GENOMIC DNA]</scope>
    <source>
        <strain evidence="2 3">RS10</strain>
    </source>
</reference>
<accession>A0A366KP37</accession>
<comment type="caution">
    <text evidence="2">The sequence shown here is derived from an EMBL/GenBank/DDBJ whole genome shotgun (WGS) entry which is preliminary data.</text>
</comment>
<dbReference type="Pfam" id="PF18480">
    <property type="entry name" value="DUF5615"/>
    <property type="match status" value="1"/>
</dbReference>
<dbReference type="EMBL" id="QNQU01000023">
    <property type="protein sequence ID" value="RBQ03268.1"/>
    <property type="molecule type" value="Genomic_DNA"/>
</dbReference>
<evidence type="ECO:0000313" key="3">
    <source>
        <dbReference type="Proteomes" id="UP000252081"/>
    </source>
</evidence>
<proteinExistence type="predicted"/>
<gene>
    <name evidence="2" type="ORF">DRW42_22065</name>
</gene>
<protein>
    <recommendedName>
        <fullName evidence="1">DUF5615 domain-containing protein</fullName>
    </recommendedName>
</protein>
<feature type="domain" description="DUF5615" evidence="1">
    <location>
        <begin position="1"/>
        <end position="98"/>
    </location>
</feature>
<sequence>MKLLLDENLPKRLKQHFEEHEIYTVRDMGWNGVKNGELLQLMIAAEFQVLITFDKNLQFQQNFAKYTLPIIVLNAFDNTYLTLREFIPQILLLLKANLKAGANIITYK</sequence>
<evidence type="ECO:0000313" key="2">
    <source>
        <dbReference type="EMBL" id="RBQ03268.1"/>
    </source>
</evidence>
<dbReference type="Proteomes" id="UP000252081">
    <property type="component" value="Unassembled WGS sequence"/>
</dbReference>
<keyword evidence="3" id="KW-1185">Reference proteome</keyword>
<name>A0A366KP37_9SPHI</name>
<dbReference type="RefSeq" id="WP_113951045.1">
    <property type="nucleotide sequence ID" value="NZ_QNQU01000023.1"/>
</dbReference>
<evidence type="ECO:0000259" key="1">
    <source>
        <dbReference type="Pfam" id="PF18480"/>
    </source>
</evidence>
<dbReference type="AlphaFoldDB" id="A0A366KP37"/>